<proteinExistence type="predicted"/>
<accession>A0A2B5A801</accession>
<evidence type="ECO:0008006" key="3">
    <source>
        <dbReference type="Google" id="ProtNLM"/>
    </source>
</evidence>
<comment type="caution">
    <text evidence="1">The sequence shown here is derived from an EMBL/GenBank/DDBJ whole genome shotgun (WGS) entry which is preliminary data.</text>
</comment>
<dbReference type="AlphaFoldDB" id="A0A2B5A801"/>
<dbReference type="Gene3D" id="3.40.1580.10">
    <property type="entry name" value="SMI1/KNR4-like"/>
    <property type="match status" value="1"/>
</dbReference>
<evidence type="ECO:0000313" key="1">
    <source>
        <dbReference type="EMBL" id="PEM66397.1"/>
    </source>
</evidence>
<gene>
    <name evidence="1" type="ORF">CN613_22775</name>
</gene>
<dbReference type="GeneID" id="34218070"/>
<name>A0A2B5A801_9BACI</name>
<organism evidence="1 2">
    <name type="scientific">Bacillus pseudomycoides</name>
    <dbReference type="NCBI Taxonomy" id="64104"/>
    <lineage>
        <taxon>Bacteria</taxon>
        <taxon>Bacillati</taxon>
        <taxon>Bacillota</taxon>
        <taxon>Bacilli</taxon>
        <taxon>Bacillales</taxon>
        <taxon>Bacillaceae</taxon>
        <taxon>Bacillus</taxon>
        <taxon>Bacillus cereus group</taxon>
    </lineage>
</organism>
<dbReference type="SUPFAM" id="SSF160631">
    <property type="entry name" value="SMI1/KNR4-like"/>
    <property type="match status" value="1"/>
</dbReference>
<reference evidence="1 2" key="1">
    <citation type="submission" date="2017-09" db="EMBL/GenBank/DDBJ databases">
        <title>Large-scale bioinformatics analysis of Bacillus genomes uncovers conserved roles of natural products in bacterial physiology.</title>
        <authorList>
            <consortium name="Agbiome Team Llc"/>
            <person name="Bleich R.M."/>
            <person name="Grubbs K.J."/>
            <person name="Santa Maria K.C."/>
            <person name="Allen S.E."/>
            <person name="Farag S."/>
            <person name="Shank E.A."/>
            <person name="Bowers A."/>
        </authorList>
    </citation>
    <scope>NUCLEOTIDE SEQUENCE [LARGE SCALE GENOMIC DNA]</scope>
    <source>
        <strain evidence="1 2">AFS009893</strain>
    </source>
</reference>
<dbReference type="EMBL" id="NUDP01000093">
    <property type="protein sequence ID" value="PEM66397.1"/>
    <property type="molecule type" value="Genomic_DNA"/>
</dbReference>
<dbReference type="Proteomes" id="UP000219775">
    <property type="component" value="Unassembled WGS sequence"/>
</dbReference>
<dbReference type="RefSeq" id="WP_006096906.1">
    <property type="nucleotide sequence ID" value="NZ_JARMDA010000084.1"/>
</dbReference>
<protein>
    <recommendedName>
        <fullName evidence="3">SMI1/KNR4 family protein</fullName>
    </recommendedName>
</protein>
<evidence type="ECO:0000313" key="2">
    <source>
        <dbReference type="Proteomes" id="UP000219775"/>
    </source>
</evidence>
<dbReference type="InterPro" id="IPR037883">
    <property type="entry name" value="Knr4/Smi1-like_sf"/>
</dbReference>
<sequence length="123" mass="14249">MLNEDLKIILNKIEALDNLEIELEVDDTEIETISIHLFSREEFEEGQLGYSVDEEDNSLTGDSEGDWKETWYVIGYDENLGDPIFVDIEDKNYPVMTAMHGEGDWEPEVMFSSLNEFLKYVSN</sequence>